<evidence type="ECO:0000313" key="4">
    <source>
        <dbReference type="EMBL" id="EZP82962.1"/>
    </source>
</evidence>
<dbReference type="GO" id="GO:0016616">
    <property type="term" value="F:oxidoreductase activity, acting on the CH-OH group of donors, NAD or NADP as acceptor"/>
    <property type="evidence" value="ECO:0007669"/>
    <property type="project" value="TreeGrafter"/>
</dbReference>
<dbReference type="PANTHER" id="PTHR42760:SF133">
    <property type="entry name" value="3-OXOACYL-[ACYL-CARRIER-PROTEIN] REDUCTASE"/>
    <property type="match status" value="1"/>
</dbReference>
<geneLocation type="plasmid" evidence="3 6">
    <name>pSA1</name>
</geneLocation>
<dbReference type="PRINTS" id="PR00081">
    <property type="entry name" value="GDHRDH"/>
</dbReference>
<evidence type="ECO:0000256" key="2">
    <source>
        <dbReference type="ARBA" id="ARBA00023002"/>
    </source>
</evidence>
<evidence type="ECO:0000313" key="3">
    <source>
        <dbReference type="EMBL" id="AOR78867.1"/>
    </source>
</evidence>
<keyword evidence="3" id="KW-0614">Plasmid</keyword>
<organism evidence="4 5">
    <name type="scientific">Novosphingobium resinovorum</name>
    <dbReference type="NCBI Taxonomy" id="158500"/>
    <lineage>
        <taxon>Bacteria</taxon>
        <taxon>Pseudomonadati</taxon>
        <taxon>Pseudomonadota</taxon>
        <taxon>Alphaproteobacteria</taxon>
        <taxon>Sphingomonadales</taxon>
        <taxon>Sphingomonadaceae</taxon>
        <taxon>Novosphingobium</taxon>
    </lineage>
</organism>
<dbReference type="PRINTS" id="PR00080">
    <property type="entry name" value="SDRFAMILY"/>
</dbReference>
<dbReference type="InterPro" id="IPR036291">
    <property type="entry name" value="NAD(P)-bd_dom_sf"/>
</dbReference>
<keyword evidence="6" id="KW-1185">Reference proteome</keyword>
<dbReference type="PANTHER" id="PTHR42760">
    <property type="entry name" value="SHORT-CHAIN DEHYDROGENASES/REDUCTASES FAMILY MEMBER"/>
    <property type="match status" value="1"/>
</dbReference>
<dbReference type="Proteomes" id="UP000024329">
    <property type="component" value="Unassembled WGS sequence"/>
</dbReference>
<evidence type="ECO:0000313" key="6">
    <source>
        <dbReference type="Proteomes" id="UP000094626"/>
    </source>
</evidence>
<dbReference type="EMBL" id="CP017076">
    <property type="protein sequence ID" value="AOR78867.1"/>
    <property type="molecule type" value="Genomic_DNA"/>
</dbReference>
<reference evidence="4 5" key="1">
    <citation type="submission" date="2014-03" db="EMBL/GenBank/DDBJ databases">
        <title>Whole genome sequence of Novosphingobium resinovorum KF1.</title>
        <authorList>
            <person name="Gan H.M."/>
            <person name="Gan H.Y."/>
            <person name="Chew T.H."/>
            <person name="Savka M.A."/>
        </authorList>
    </citation>
    <scope>NUCLEOTIDE SEQUENCE [LARGE SCALE GENOMIC DNA]</scope>
    <source>
        <strain evidence="4 5">KF1</strain>
    </source>
</reference>
<dbReference type="PATRIC" id="fig|158500.4.peg.1931"/>
<dbReference type="Gene3D" id="3.40.50.720">
    <property type="entry name" value="NAD(P)-binding Rossmann-like Domain"/>
    <property type="match status" value="1"/>
</dbReference>
<dbReference type="FunFam" id="3.40.50.720:FF:000084">
    <property type="entry name" value="Short-chain dehydrogenase reductase"/>
    <property type="match status" value="1"/>
</dbReference>
<keyword evidence="2" id="KW-0560">Oxidoreductase</keyword>
<protein>
    <submittedName>
        <fullName evidence="3">2-hydroxycyclohexanecarboxyl-CoA dehydrogenase</fullName>
    </submittedName>
    <submittedName>
        <fullName evidence="4">Short-chain dehydrogenase/reductase SDR</fullName>
    </submittedName>
</protein>
<dbReference type="OrthoDB" id="7568484at2"/>
<dbReference type="Proteomes" id="UP000094626">
    <property type="component" value="Plasmid pSA1"/>
</dbReference>
<reference evidence="3" key="2">
    <citation type="submission" date="2016-08" db="EMBL/GenBank/DDBJ databases">
        <authorList>
            <person name="Seilhamer J.J."/>
        </authorList>
    </citation>
    <scope>NUCLEOTIDE SEQUENCE [LARGE SCALE GENOMIC DNA]</scope>
    <source>
        <strain evidence="3">SA1</strain>
        <plasmid evidence="3">pSA1</plasmid>
    </source>
</reference>
<proteinExistence type="inferred from homology"/>
<dbReference type="Pfam" id="PF13561">
    <property type="entry name" value="adh_short_C2"/>
    <property type="match status" value="1"/>
</dbReference>
<name>A0A031K2Y6_9SPHN</name>
<dbReference type="eggNOG" id="COG1028">
    <property type="taxonomic scope" value="Bacteria"/>
</dbReference>
<dbReference type="RefSeq" id="WP_036525287.1">
    <property type="nucleotide sequence ID" value="NZ_CP017076.1"/>
</dbReference>
<gene>
    <name evidence="3" type="ORF">BES08_18310</name>
    <name evidence="4" type="ORF">BV97_01886</name>
</gene>
<dbReference type="InterPro" id="IPR020904">
    <property type="entry name" value="Sc_DH/Rdtase_CS"/>
</dbReference>
<evidence type="ECO:0000313" key="5">
    <source>
        <dbReference type="Proteomes" id="UP000024329"/>
    </source>
</evidence>
<dbReference type="InterPro" id="IPR002347">
    <property type="entry name" value="SDR_fam"/>
</dbReference>
<dbReference type="KEGG" id="nre:BES08_18310"/>
<dbReference type="PROSITE" id="PS00061">
    <property type="entry name" value="ADH_SHORT"/>
    <property type="match status" value="1"/>
</dbReference>
<dbReference type="SUPFAM" id="SSF51735">
    <property type="entry name" value="NAD(P)-binding Rossmann-fold domains"/>
    <property type="match status" value="1"/>
</dbReference>
<dbReference type="EMBL" id="JFYZ01000005">
    <property type="protein sequence ID" value="EZP82962.1"/>
    <property type="molecule type" value="Genomic_DNA"/>
</dbReference>
<sequence>MKGLEGKVAIVTGGGQGIGRALVLRLAAEGCKVAIFDLSPEAGEKTAKLAGDAVVQTWQVDVSDFEAVQAAVGAVEDTLGPVWALVNNAGWDKPMPFLTTTPEFWDKVISINLKGNLNTHFAVAGRMAQRGGGRIINIASDAARVGTSNEAVYSACKGGLISFTKSIARELARKNVLANCVCPGPTNTPMMASVLGEGADAEKWKDAMVRGIPLKRMGEPEDYAGIVAMLASDDGAYITGQAISVSGGMNMV</sequence>
<comment type="similarity">
    <text evidence="1">Belongs to the short-chain dehydrogenases/reductases (SDR) family.</text>
</comment>
<dbReference type="AlphaFoldDB" id="A0A031K2Y6"/>
<accession>A0A031K2Y6</accession>
<evidence type="ECO:0000256" key="1">
    <source>
        <dbReference type="ARBA" id="ARBA00006484"/>
    </source>
</evidence>
<reference evidence="6" key="3">
    <citation type="journal article" date="2017" name="J. Biotechnol.">
        <title>Complete genome sequence of Novosphingobium resinovorum SA1, a versatile xenobiotic-degrading bacterium capable of utilizing sulfanilic acid.</title>
        <authorList>
            <person name="Hegedus B."/>
            <person name="Kos P.B."/>
            <person name="Balint B."/>
            <person name="Maroti G."/>
            <person name="Gan H.M."/>
            <person name="Perei K."/>
            <person name="Rakhely G."/>
        </authorList>
    </citation>
    <scope>NUCLEOTIDE SEQUENCE [LARGE SCALE GENOMIC DNA]</scope>
    <source>
        <strain evidence="6">SA1</strain>
    </source>
</reference>